<dbReference type="RefSeq" id="WP_021752387.1">
    <property type="nucleotide sequence ID" value="NZ_KI271800.1"/>
</dbReference>
<dbReference type="Proteomes" id="UP000016637">
    <property type="component" value="Unassembled WGS sequence"/>
</dbReference>
<reference evidence="1 2" key="1">
    <citation type="submission" date="2013-08" db="EMBL/GenBank/DDBJ databases">
        <authorList>
            <person name="Weinstock G."/>
            <person name="Sodergren E."/>
            <person name="Wylie T."/>
            <person name="Fulton L."/>
            <person name="Fulton R."/>
            <person name="Fronick C."/>
            <person name="O'Laughlin M."/>
            <person name="Godfrey J."/>
            <person name="Miner T."/>
            <person name="Herter B."/>
            <person name="Appelbaum E."/>
            <person name="Cordes M."/>
            <person name="Lek S."/>
            <person name="Wollam A."/>
            <person name="Pepin K.H."/>
            <person name="Palsikar V.B."/>
            <person name="Mitreva M."/>
            <person name="Wilson R.K."/>
        </authorList>
    </citation>
    <scope>NUCLEOTIDE SEQUENCE [LARGE SCALE GENOMIC DNA]</scope>
    <source>
        <strain evidence="1 2">ATCC 700627</strain>
    </source>
</reference>
<evidence type="ECO:0000313" key="1">
    <source>
        <dbReference type="EMBL" id="ERK57069.1"/>
    </source>
</evidence>
<sequence length="90" mass="10642">MEFNYPINYSLYTPKEVGIIIQFLDIIELCYTKGVELSEYKKHYKAFKQIIKAKSEENTLYKDFKNITGFDGYLTTKAMKNENKIILIRS</sequence>
<gene>
    <name evidence="1" type="ORF">HMPREF1983_01209</name>
</gene>
<dbReference type="AlphaFoldDB" id="U2QLI7"/>
<accession>U2QLI7</accession>
<dbReference type="Pfam" id="PF05256">
    <property type="entry name" value="UPF0223"/>
    <property type="match status" value="1"/>
</dbReference>
<dbReference type="PATRIC" id="fig|1321820.3.peg.1171"/>
<name>U2QLI7_9BACL</name>
<dbReference type="EMBL" id="AWVP01000074">
    <property type="protein sequence ID" value="ERK57069.1"/>
    <property type="molecule type" value="Genomic_DNA"/>
</dbReference>
<proteinExistence type="predicted"/>
<keyword evidence="2" id="KW-1185">Reference proteome</keyword>
<organism evidence="1 2">
    <name type="scientific">Gemella bergeri ATCC 700627</name>
    <dbReference type="NCBI Taxonomy" id="1321820"/>
    <lineage>
        <taxon>Bacteria</taxon>
        <taxon>Bacillati</taxon>
        <taxon>Bacillota</taxon>
        <taxon>Bacilli</taxon>
        <taxon>Bacillales</taxon>
        <taxon>Gemellaceae</taxon>
        <taxon>Gemella</taxon>
    </lineage>
</organism>
<dbReference type="InterPro" id="IPR007920">
    <property type="entry name" value="UPF0223"/>
</dbReference>
<protein>
    <submittedName>
        <fullName evidence="1">Uncharacterized protein</fullName>
    </submittedName>
</protein>
<dbReference type="SUPFAM" id="SSF158504">
    <property type="entry name" value="BH2638-like"/>
    <property type="match status" value="1"/>
</dbReference>
<dbReference type="eggNOG" id="COG4476">
    <property type="taxonomic scope" value="Bacteria"/>
</dbReference>
<evidence type="ECO:0000313" key="2">
    <source>
        <dbReference type="Proteomes" id="UP000016637"/>
    </source>
</evidence>
<dbReference type="HOGENOM" id="CLU_166693_0_0_9"/>
<dbReference type="InterPro" id="IPR023324">
    <property type="entry name" value="BH2638-like_sf"/>
</dbReference>
<dbReference type="Gene3D" id="1.10.220.80">
    <property type="entry name" value="BH2638-like"/>
    <property type="match status" value="1"/>
</dbReference>
<comment type="caution">
    <text evidence="1">The sequence shown here is derived from an EMBL/GenBank/DDBJ whole genome shotgun (WGS) entry which is preliminary data.</text>
</comment>